<dbReference type="PROSITE" id="PS51257">
    <property type="entry name" value="PROKAR_LIPOPROTEIN"/>
    <property type="match status" value="1"/>
</dbReference>
<protein>
    <submittedName>
        <fullName evidence="1">Uncharacterized protein</fullName>
    </submittedName>
</protein>
<accession>A0A498RDE9</accession>
<dbReference type="EMBL" id="UPPP01000083">
    <property type="protein sequence ID" value="VBB08152.1"/>
    <property type="molecule type" value="Genomic_DNA"/>
</dbReference>
<organism evidence="1 2">
    <name type="scientific">Lucifera butyrica</name>
    <dbReference type="NCBI Taxonomy" id="1351585"/>
    <lineage>
        <taxon>Bacteria</taxon>
        <taxon>Bacillati</taxon>
        <taxon>Bacillota</taxon>
        <taxon>Negativicutes</taxon>
        <taxon>Veillonellales</taxon>
        <taxon>Veillonellaceae</taxon>
        <taxon>Lucifera</taxon>
    </lineage>
</organism>
<gene>
    <name evidence="1" type="ORF">LUCI_3417</name>
</gene>
<evidence type="ECO:0000313" key="1">
    <source>
        <dbReference type="EMBL" id="VBB08152.1"/>
    </source>
</evidence>
<name>A0A498RDE9_9FIRM</name>
<dbReference type="RefSeq" id="WP_122629054.1">
    <property type="nucleotide sequence ID" value="NZ_UPPP01000083.1"/>
</dbReference>
<proteinExistence type="predicted"/>
<sequence>MHTKNLLVGGTISILLKKIALVVLLVMLIFTGGCTSSDNAKFEPRVSLSEVNGLSDTDVVNRLFILYLDHFKEKSIFNGEKIVAYKDVKARKVPHVNGYGDLYSVSYSVQETFWGSYWEAGNGHIAEDSWILGKSFVVELTKENGEAKLRIIGTGL</sequence>
<dbReference type="OrthoDB" id="1936326at2"/>
<dbReference type="AlphaFoldDB" id="A0A498RDE9"/>
<dbReference type="Proteomes" id="UP000277811">
    <property type="component" value="Unassembled WGS sequence"/>
</dbReference>
<evidence type="ECO:0000313" key="2">
    <source>
        <dbReference type="Proteomes" id="UP000277811"/>
    </source>
</evidence>
<keyword evidence="2" id="KW-1185">Reference proteome</keyword>
<reference evidence="1 2" key="1">
    <citation type="submission" date="2018-06" db="EMBL/GenBank/DDBJ databases">
        <authorList>
            <person name="Strepis N."/>
        </authorList>
    </citation>
    <scope>NUCLEOTIDE SEQUENCE [LARGE SCALE GENOMIC DNA]</scope>
    <source>
        <strain evidence="1">LUCI</strain>
    </source>
</reference>